<dbReference type="AlphaFoldDB" id="A0A1A7ZXJ9"/>
<gene>
    <name evidence="1" type="primary">Nfu_g_1_025062</name>
</gene>
<sequence>LFYPPLVNWTNGTCLNLIFAQESPVHTFKQLDSKLHLG</sequence>
<organism evidence="1">
    <name type="scientific">Nothobranchius furzeri</name>
    <name type="common">Turquoise killifish</name>
    <dbReference type="NCBI Taxonomy" id="105023"/>
    <lineage>
        <taxon>Eukaryota</taxon>
        <taxon>Metazoa</taxon>
        <taxon>Chordata</taxon>
        <taxon>Craniata</taxon>
        <taxon>Vertebrata</taxon>
        <taxon>Euteleostomi</taxon>
        <taxon>Actinopterygii</taxon>
        <taxon>Neopterygii</taxon>
        <taxon>Teleostei</taxon>
        <taxon>Neoteleostei</taxon>
        <taxon>Acanthomorphata</taxon>
        <taxon>Ovalentaria</taxon>
        <taxon>Atherinomorphae</taxon>
        <taxon>Cyprinodontiformes</taxon>
        <taxon>Nothobranchiidae</taxon>
        <taxon>Nothobranchius</taxon>
    </lineage>
</organism>
<reference evidence="1" key="1">
    <citation type="submission" date="2016-05" db="EMBL/GenBank/DDBJ databases">
        <authorList>
            <person name="Lavstsen T."/>
            <person name="Jespersen J.S."/>
        </authorList>
    </citation>
    <scope>NUCLEOTIDE SEQUENCE</scope>
    <source>
        <tissue evidence="1">Brain</tissue>
    </source>
</reference>
<name>A0A1A7ZXJ9_NOTFU</name>
<feature type="non-terminal residue" evidence="1">
    <location>
        <position position="38"/>
    </location>
</feature>
<accession>A0A1A7ZXJ9</accession>
<protein>
    <submittedName>
        <fullName evidence="1">Uncharacterized protein</fullName>
    </submittedName>
</protein>
<feature type="non-terminal residue" evidence="1">
    <location>
        <position position="1"/>
    </location>
</feature>
<evidence type="ECO:0000313" key="1">
    <source>
        <dbReference type="EMBL" id="SBP47622.1"/>
    </source>
</evidence>
<reference evidence="1" key="2">
    <citation type="submission" date="2016-06" db="EMBL/GenBank/DDBJ databases">
        <title>The genome of a short-lived fish provides insights into sex chromosome evolution and the genetic control of aging.</title>
        <authorList>
            <person name="Reichwald K."/>
            <person name="Felder M."/>
            <person name="Petzold A."/>
            <person name="Koch P."/>
            <person name="Groth M."/>
            <person name="Platzer M."/>
        </authorList>
    </citation>
    <scope>NUCLEOTIDE SEQUENCE</scope>
    <source>
        <tissue evidence="1">Brain</tissue>
    </source>
</reference>
<proteinExistence type="predicted"/>
<dbReference type="EMBL" id="HADY01009137">
    <property type="protein sequence ID" value="SBP47622.1"/>
    <property type="molecule type" value="Transcribed_RNA"/>
</dbReference>